<evidence type="ECO:0000256" key="5">
    <source>
        <dbReference type="ARBA" id="ARBA00022741"/>
    </source>
</evidence>
<evidence type="ECO:0000256" key="8">
    <source>
        <dbReference type="ARBA" id="ARBA00023136"/>
    </source>
</evidence>
<dbReference type="SMART" id="SM00382">
    <property type="entry name" value="AAA"/>
    <property type="match status" value="3"/>
</dbReference>
<protein>
    <submittedName>
        <fullName evidence="13">Type VII secretion protein EccC</fullName>
    </submittedName>
</protein>
<reference evidence="13" key="1">
    <citation type="submission" date="2021-03" db="EMBL/GenBank/DDBJ databases">
        <title>Whole genome shotgun sequence of Actinoplanes auranticolor NBRC 12245.</title>
        <authorList>
            <person name="Komaki H."/>
            <person name="Tamura T."/>
        </authorList>
    </citation>
    <scope>NUCLEOTIDE SEQUENCE</scope>
    <source>
        <strain evidence="13">NBRC 12245</strain>
    </source>
</reference>
<keyword evidence="3 11" id="KW-0812">Transmembrane</keyword>
<dbReference type="EMBL" id="BOQL01000018">
    <property type="protein sequence ID" value="GIM66103.1"/>
    <property type="molecule type" value="Genomic_DNA"/>
</dbReference>
<feature type="domain" description="FtsK" evidence="12">
    <location>
        <begin position="466"/>
        <end position="666"/>
    </location>
</feature>
<evidence type="ECO:0000256" key="10">
    <source>
        <dbReference type="SAM" id="MobiDB-lite"/>
    </source>
</evidence>
<dbReference type="InterPro" id="IPR003593">
    <property type="entry name" value="AAA+_ATPase"/>
</dbReference>
<keyword evidence="8 11" id="KW-0472">Membrane</keyword>
<dbReference type="PANTHER" id="PTHR22683:SF1">
    <property type="entry name" value="TYPE VII SECRETION SYSTEM PROTEIN ESSC"/>
    <property type="match status" value="1"/>
</dbReference>
<dbReference type="SUPFAM" id="SSF52540">
    <property type="entry name" value="P-loop containing nucleoside triphosphate hydrolases"/>
    <property type="match status" value="3"/>
</dbReference>
<keyword evidence="5 9" id="KW-0547">Nucleotide-binding</keyword>
<accession>A0A919S5Y6</accession>
<dbReference type="GO" id="GO:0003677">
    <property type="term" value="F:DNA binding"/>
    <property type="evidence" value="ECO:0007669"/>
    <property type="project" value="InterPro"/>
</dbReference>
<feature type="binding site" evidence="9">
    <location>
        <begin position="1121"/>
        <end position="1128"/>
    </location>
    <ligand>
        <name>ATP</name>
        <dbReference type="ChEBI" id="CHEBI:30616"/>
    </ligand>
</feature>
<keyword evidence="7 11" id="KW-1133">Transmembrane helix</keyword>
<dbReference type="InterPro" id="IPR023837">
    <property type="entry name" value="EccCb-like_Actinobacteria"/>
</dbReference>
<evidence type="ECO:0000256" key="6">
    <source>
        <dbReference type="ARBA" id="ARBA00022840"/>
    </source>
</evidence>
<evidence type="ECO:0000256" key="1">
    <source>
        <dbReference type="ARBA" id="ARBA00004651"/>
    </source>
</evidence>
<proteinExistence type="predicted"/>
<feature type="binding site" evidence="9">
    <location>
        <begin position="489"/>
        <end position="496"/>
    </location>
    <ligand>
        <name>ATP</name>
        <dbReference type="ChEBI" id="CHEBI:30616"/>
    </ligand>
</feature>
<evidence type="ECO:0000313" key="13">
    <source>
        <dbReference type="EMBL" id="GIM66103.1"/>
    </source>
</evidence>
<keyword evidence="4" id="KW-0677">Repeat</keyword>
<evidence type="ECO:0000313" key="14">
    <source>
        <dbReference type="Proteomes" id="UP000681340"/>
    </source>
</evidence>
<dbReference type="NCBIfam" id="TIGR03925">
    <property type="entry name" value="T7SS_EccC_b"/>
    <property type="match status" value="1"/>
</dbReference>
<feature type="compositionally biased region" description="Basic residues" evidence="10">
    <location>
        <begin position="1"/>
        <end position="11"/>
    </location>
</feature>
<evidence type="ECO:0000256" key="11">
    <source>
        <dbReference type="SAM" id="Phobius"/>
    </source>
</evidence>
<sequence length="1315" mass="141488">MSTRIVHRPARTVRPLAPRQPQNVAAPPTLPDGHSGGNFAQMLLPVGGVLSSLTMMVLFRGTAMIGIGAVLLVVTIGGVGVMLLTQRGKAGRTRRRQRERYLDYLEELREQLLADERLSAAEARLLHPPPQALFDVIRDPARLWERRRIDRDFLSVRVGTGTLPVMPLHIEDDGSPLTPTDPFMLAEAKALVRRYGAAPALPLVVPLDRIGNVSIIGPRPDVLELLRALIVQAAALHAPDDLRIGLACPPALIADWQWLKWLPHLVDADLRDGPVAARRIASAPAQLAELVAGQLHQHSALASELARSGSNTAAITLLPRLMLIHDTYGEIAQDVAVPDQAMTAAALGVTVLHLVQDRLQEPGEVALRITVADGGVFVEDLRPTTVAEARGSRDRCDPSTAEGLSRMLSPLRLSRESVRESGGGDRGDLPDLLGLADARHLPLPALWRPRSERDLLRVPIGIDEAGEPVLLDLKEAAQLGMGPHGLCVGATGSGKSELLRSLLLALLTTHSPDVLAMVLIDYKGGATFAPLAGAPHVAGVITNLEDDEVLIERVHTSLAGEVQRRQQALKDAGNVANIADYAALRERRPELPALPYLLVMIDEFGELLKFKPEFVELFLSIGRIGRSIGLHLLLSSQRIESGKLRGLETYLSYRLGLRTLSEGESRTVLETPDAYHLPPLPGYAYLKVDTTVYRKFKASYVSGPYRGPAEQDTTTEHPRPLPYPAYNLLGSNDAPAGGPAMPVRSTAPTLLDVIAGQLEGAAEPVLQIWLPPLPDALTLDRLGGTPVMTADRGLHLPGRPGRMRVPIGLLDDPARQRQGSWILDLTTAGGHVAIIGSPQSGRSTLLRTLVTSLALTHTPREVSVYAIDLTGNTLGPLAQLPHVGGVAGRTDTERVRRTLQEVRAMLDEREQAFRDHGIDSVEAMRELHAAGRLPELPSADVVLVIDGFGHIAGEFEPYEPLVASLLQRGGGYGVHVVASMLRWHDVRIALQSTIGTQIELRLSDSADSAIDRRMAKVLRDAPPGRALTAGKLFAHVALPRIDAQADDQGLGASITAIARALRASWHGPVARPVRVLPARLGIDELTPADGSSAVPIGLDEATAQPVSFDLFGRDPNLVVLGDGECGKTNLLTLIASRLVKQHTDEELVFAVVDPRRGLNGVVPDSHLGGYAHNALLAGRLAGAVAAQLEQRQNGTAPGDPATWPHIVLLVDDYDILTASSQPLAPLQPYLAAGDDLRFHAVIARRVAGASRALFEPFLLTLRESGSTGLLMTGDRSEGKLLGDVYPRALPPGRGQWIRRGEPVRLIQTALLRENS</sequence>
<feature type="domain" description="FtsK" evidence="12">
    <location>
        <begin position="1103"/>
        <end position="1280"/>
    </location>
</feature>
<feature type="binding site" evidence="9">
    <location>
        <begin position="836"/>
        <end position="843"/>
    </location>
    <ligand>
        <name>ATP</name>
        <dbReference type="ChEBI" id="CHEBI:30616"/>
    </ligand>
</feature>
<evidence type="ECO:0000256" key="3">
    <source>
        <dbReference type="ARBA" id="ARBA00022692"/>
    </source>
</evidence>
<dbReference type="InterPro" id="IPR023836">
    <property type="entry name" value="EccCa-like_Actinobacteria"/>
</dbReference>
<comment type="caution">
    <text evidence="13">The sequence shown here is derived from an EMBL/GenBank/DDBJ whole genome shotgun (WGS) entry which is preliminary data.</text>
</comment>
<dbReference type="Proteomes" id="UP000681340">
    <property type="component" value="Unassembled WGS sequence"/>
</dbReference>
<comment type="subcellular location">
    <subcellularLocation>
        <location evidence="1">Cell membrane</location>
        <topology evidence="1">Multi-pass membrane protein</topology>
    </subcellularLocation>
</comment>
<name>A0A919S5Y6_9ACTN</name>
<evidence type="ECO:0000256" key="9">
    <source>
        <dbReference type="PROSITE-ProRule" id="PRU00289"/>
    </source>
</evidence>
<organism evidence="13 14">
    <name type="scientific">Actinoplanes auranticolor</name>
    <dbReference type="NCBI Taxonomy" id="47988"/>
    <lineage>
        <taxon>Bacteria</taxon>
        <taxon>Bacillati</taxon>
        <taxon>Actinomycetota</taxon>
        <taxon>Actinomycetes</taxon>
        <taxon>Micromonosporales</taxon>
        <taxon>Micromonosporaceae</taxon>
        <taxon>Actinoplanes</taxon>
    </lineage>
</organism>
<evidence type="ECO:0000259" key="12">
    <source>
        <dbReference type="PROSITE" id="PS50901"/>
    </source>
</evidence>
<evidence type="ECO:0000256" key="7">
    <source>
        <dbReference type="ARBA" id="ARBA00022989"/>
    </source>
</evidence>
<dbReference type="Gene3D" id="3.40.50.300">
    <property type="entry name" value="P-loop containing nucleotide triphosphate hydrolases"/>
    <property type="match status" value="4"/>
</dbReference>
<keyword evidence="2" id="KW-1003">Cell membrane</keyword>
<dbReference type="InterPro" id="IPR002543">
    <property type="entry name" value="FtsK_dom"/>
</dbReference>
<evidence type="ECO:0000256" key="4">
    <source>
        <dbReference type="ARBA" id="ARBA00022737"/>
    </source>
</evidence>
<dbReference type="GO" id="GO:0005524">
    <property type="term" value="F:ATP binding"/>
    <property type="evidence" value="ECO:0007669"/>
    <property type="project" value="UniProtKB-UniRule"/>
</dbReference>
<dbReference type="Pfam" id="PF01580">
    <property type="entry name" value="FtsK_SpoIIIE"/>
    <property type="match status" value="2"/>
</dbReference>
<dbReference type="InterPro" id="IPR027417">
    <property type="entry name" value="P-loop_NTPase"/>
</dbReference>
<dbReference type="NCBIfam" id="TIGR03924">
    <property type="entry name" value="T7SS_EccC_a"/>
    <property type="match status" value="1"/>
</dbReference>
<gene>
    <name evidence="13" type="ORF">Aau02nite_21690</name>
</gene>
<keyword evidence="6 9" id="KW-0067">ATP-binding</keyword>
<feature type="region of interest" description="Disordered" evidence="10">
    <location>
        <begin position="1"/>
        <end position="32"/>
    </location>
</feature>
<dbReference type="GO" id="GO:0005886">
    <property type="term" value="C:plasma membrane"/>
    <property type="evidence" value="ECO:0007669"/>
    <property type="project" value="UniProtKB-SubCell"/>
</dbReference>
<dbReference type="RefSeq" id="WP_212988202.1">
    <property type="nucleotide sequence ID" value="NZ_BAABEA010000009.1"/>
</dbReference>
<dbReference type="PANTHER" id="PTHR22683">
    <property type="entry name" value="SPORULATION PROTEIN RELATED"/>
    <property type="match status" value="1"/>
</dbReference>
<evidence type="ECO:0000256" key="2">
    <source>
        <dbReference type="ARBA" id="ARBA00022475"/>
    </source>
</evidence>
<dbReference type="PROSITE" id="PS50901">
    <property type="entry name" value="FTSK"/>
    <property type="match status" value="3"/>
</dbReference>
<dbReference type="InterPro" id="IPR050206">
    <property type="entry name" value="FtsK/SpoIIIE/SftA"/>
</dbReference>
<keyword evidence="14" id="KW-1185">Reference proteome</keyword>
<feature type="domain" description="FtsK" evidence="12">
    <location>
        <begin position="818"/>
        <end position="1009"/>
    </location>
</feature>
<feature type="transmembrane region" description="Helical" evidence="11">
    <location>
        <begin position="65"/>
        <end position="85"/>
    </location>
</feature>